<dbReference type="PANTHER" id="PTHR13748">
    <property type="entry name" value="COBW-RELATED"/>
    <property type="match status" value="1"/>
</dbReference>
<dbReference type="GO" id="GO:0005737">
    <property type="term" value="C:cytoplasm"/>
    <property type="evidence" value="ECO:0007669"/>
    <property type="project" value="TreeGrafter"/>
</dbReference>
<dbReference type="AlphaFoldDB" id="A0A1R4HD59"/>
<dbReference type="InterPro" id="IPR003495">
    <property type="entry name" value="CobW/HypB/UreG_nucleotide-bd"/>
</dbReference>
<reference evidence="9" key="1">
    <citation type="submission" date="2017-02" db="EMBL/GenBank/DDBJ databases">
        <authorList>
            <person name="Daims H."/>
        </authorList>
    </citation>
    <scope>NUCLEOTIDE SEQUENCE [LARGE SCALE GENOMIC DNA]</scope>
</reference>
<comment type="similarity">
    <text evidence="4">Belongs to the SIMIBI class G3E GTPase family. ZNG1 subfamily.</text>
</comment>
<dbReference type="GO" id="GO:0016787">
    <property type="term" value="F:hydrolase activity"/>
    <property type="evidence" value="ECO:0007669"/>
    <property type="project" value="UniProtKB-KW"/>
</dbReference>
<organism evidence="8 9">
    <name type="scientific">Crenothrix polyspora</name>
    <dbReference type="NCBI Taxonomy" id="360316"/>
    <lineage>
        <taxon>Bacteria</taxon>
        <taxon>Pseudomonadati</taxon>
        <taxon>Pseudomonadota</taxon>
        <taxon>Gammaproteobacteria</taxon>
        <taxon>Methylococcales</taxon>
        <taxon>Crenotrichaceae</taxon>
        <taxon>Crenothrix</taxon>
    </lineage>
</organism>
<evidence type="ECO:0000256" key="5">
    <source>
        <dbReference type="ARBA" id="ARBA00045658"/>
    </source>
</evidence>
<dbReference type="InterPro" id="IPR011629">
    <property type="entry name" value="CobW-like_C"/>
</dbReference>
<evidence type="ECO:0000256" key="6">
    <source>
        <dbReference type="ARBA" id="ARBA00049117"/>
    </source>
</evidence>
<dbReference type="EMBL" id="FUKI01000126">
    <property type="protein sequence ID" value="SJM94154.1"/>
    <property type="molecule type" value="Genomic_DNA"/>
</dbReference>
<dbReference type="Proteomes" id="UP000195667">
    <property type="component" value="Unassembled WGS sequence"/>
</dbReference>
<gene>
    <name evidence="8" type="ORF">CRENPOLYSF1_50152</name>
</gene>
<comment type="catalytic activity">
    <reaction evidence="6">
        <text>GTP + H2O = GDP + phosphate + H(+)</text>
        <dbReference type="Rhea" id="RHEA:19669"/>
        <dbReference type="ChEBI" id="CHEBI:15377"/>
        <dbReference type="ChEBI" id="CHEBI:15378"/>
        <dbReference type="ChEBI" id="CHEBI:37565"/>
        <dbReference type="ChEBI" id="CHEBI:43474"/>
        <dbReference type="ChEBI" id="CHEBI:58189"/>
    </reaction>
    <physiologicalReaction direction="left-to-right" evidence="6">
        <dbReference type="Rhea" id="RHEA:19670"/>
    </physiologicalReaction>
</comment>
<dbReference type="Gene3D" id="3.40.50.300">
    <property type="entry name" value="P-loop containing nucleotide triphosphate hydrolases"/>
    <property type="match status" value="1"/>
</dbReference>
<dbReference type="InterPro" id="IPR051316">
    <property type="entry name" value="Zinc-reg_GTPase_activator"/>
</dbReference>
<dbReference type="SUPFAM" id="SSF52540">
    <property type="entry name" value="P-loop containing nucleoside triphosphate hydrolases"/>
    <property type="match status" value="1"/>
</dbReference>
<dbReference type="RefSeq" id="WP_087144171.1">
    <property type="nucleotide sequence ID" value="NZ_FUKI01000126.1"/>
</dbReference>
<dbReference type="Gene3D" id="3.30.1220.10">
    <property type="entry name" value="CobW-like, C-terminal domain"/>
    <property type="match status" value="1"/>
</dbReference>
<evidence type="ECO:0000259" key="7">
    <source>
        <dbReference type="SMART" id="SM00833"/>
    </source>
</evidence>
<dbReference type="PANTHER" id="PTHR13748:SF62">
    <property type="entry name" value="COBW DOMAIN-CONTAINING PROTEIN"/>
    <property type="match status" value="1"/>
</dbReference>
<dbReference type="OrthoDB" id="9808822at2"/>
<keyword evidence="1" id="KW-0547">Nucleotide-binding</keyword>
<feature type="domain" description="CobW C-terminal" evidence="7">
    <location>
        <begin position="230"/>
        <end position="324"/>
    </location>
</feature>
<comment type="function">
    <text evidence="5">Zinc chaperone that directly transfers zinc cofactor to target proteins, thereby activating them. Zinc is transferred from the CXCC motif in the GTPase domain to the zinc binding site in target proteins in a process requiring GTP hydrolysis.</text>
</comment>
<keyword evidence="9" id="KW-1185">Reference proteome</keyword>
<proteinExistence type="inferred from homology"/>
<evidence type="ECO:0000313" key="9">
    <source>
        <dbReference type="Proteomes" id="UP000195667"/>
    </source>
</evidence>
<dbReference type="SMART" id="SM00833">
    <property type="entry name" value="CobW_C"/>
    <property type="match status" value="1"/>
</dbReference>
<dbReference type="Pfam" id="PF07683">
    <property type="entry name" value="CobW_C"/>
    <property type="match status" value="1"/>
</dbReference>
<name>A0A1R4HD59_9GAMM</name>
<protein>
    <submittedName>
        <fullName evidence="8">Putative Uncharacterized GTP-binding protein yjiA</fullName>
    </submittedName>
</protein>
<keyword evidence="2" id="KW-0378">Hydrolase</keyword>
<evidence type="ECO:0000256" key="2">
    <source>
        <dbReference type="ARBA" id="ARBA00022801"/>
    </source>
</evidence>
<dbReference type="SUPFAM" id="SSF90002">
    <property type="entry name" value="Hypothetical protein YjiA, C-terminal domain"/>
    <property type="match status" value="1"/>
</dbReference>
<keyword evidence="3" id="KW-0143">Chaperone</keyword>
<dbReference type="InterPro" id="IPR027417">
    <property type="entry name" value="P-loop_NTPase"/>
</dbReference>
<evidence type="ECO:0000256" key="3">
    <source>
        <dbReference type="ARBA" id="ARBA00023186"/>
    </source>
</evidence>
<accession>A0A1R4HD59</accession>
<dbReference type="Pfam" id="PF02492">
    <property type="entry name" value="cobW"/>
    <property type="match status" value="1"/>
</dbReference>
<dbReference type="CDD" id="cd03112">
    <property type="entry name" value="CobW-like"/>
    <property type="match status" value="1"/>
</dbReference>
<dbReference type="InterPro" id="IPR036627">
    <property type="entry name" value="CobW-likC_sf"/>
</dbReference>
<dbReference type="GO" id="GO:0000166">
    <property type="term" value="F:nucleotide binding"/>
    <property type="evidence" value="ECO:0007669"/>
    <property type="project" value="UniProtKB-KW"/>
</dbReference>
<evidence type="ECO:0000256" key="1">
    <source>
        <dbReference type="ARBA" id="ARBA00022741"/>
    </source>
</evidence>
<sequence length="328" mass="35938">MQATKLSTKIKPIHRIPVIIISGFLGSGKTTLLNGLLSHAPKSAVIINEFGATGIDQHLLRQHKVPLSTLVGGCLCCQVRGSLTPLLKNLRMAWDANNNYFERVIIETSGIANPESVLDILLKDRWLSARYSVQSAITTVSAIMDVQHFERFPEVAAQIAWADSVVLTQTDLADAFQQQSIQAKLDQLAPAAMHLMAVQGDIDVDVILNTGKKIRPLLKDKLPLLAAHAFNTISVPLPVAMSWQQLHTALSYLTTYYSEQLVRLKGLVYTPECPQPLLIQGVAGRLYLPTRLAQRVSDDGVGRLVVIYTGDIANFAEIILAQCAITRS</sequence>
<evidence type="ECO:0000256" key="4">
    <source>
        <dbReference type="ARBA" id="ARBA00034320"/>
    </source>
</evidence>
<evidence type="ECO:0000313" key="8">
    <source>
        <dbReference type="EMBL" id="SJM94154.1"/>
    </source>
</evidence>